<dbReference type="GO" id="GO:0008784">
    <property type="term" value="F:alanine racemase activity"/>
    <property type="evidence" value="ECO:0007669"/>
    <property type="project" value="UniProtKB-UniRule"/>
</dbReference>
<gene>
    <name evidence="8" type="primary">alr</name>
    <name evidence="8" type="ORF">Cocul_01044</name>
</gene>
<dbReference type="PANTHER" id="PTHR30511:SF0">
    <property type="entry name" value="ALANINE RACEMASE, CATABOLIC-RELATED"/>
    <property type="match status" value="1"/>
</dbReference>
<keyword evidence="3 4" id="KW-0413">Isomerase</keyword>
<dbReference type="GO" id="GO:0009252">
    <property type="term" value="P:peptidoglycan biosynthetic process"/>
    <property type="evidence" value="ECO:0007669"/>
    <property type="project" value="TreeGrafter"/>
</dbReference>
<dbReference type="GO" id="GO:0030632">
    <property type="term" value="P:D-alanine biosynthetic process"/>
    <property type="evidence" value="ECO:0007669"/>
    <property type="project" value="UniProtKB-UniRule"/>
</dbReference>
<dbReference type="RefSeq" id="WP_055122218.1">
    <property type="nucleotide sequence ID" value="NZ_LKST01000002.1"/>
</dbReference>
<keyword evidence="2 4" id="KW-0663">Pyridoxal phosphate</keyword>
<feature type="binding site" evidence="4 6">
    <location>
        <position position="140"/>
    </location>
    <ligand>
        <name>substrate</name>
    </ligand>
</feature>
<dbReference type="GO" id="GO:0030170">
    <property type="term" value="F:pyridoxal phosphate binding"/>
    <property type="evidence" value="ECO:0007669"/>
    <property type="project" value="UniProtKB-UniRule"/>
</dbReference>
<dbReference type="NCBIfam" id="TIGR00492">
    <property type="entry name" value="alr"/>
    <property type="match status" value="1"/>
</dbReference>
<feature type="domain" description="Alanine racemase C-terminal" evidence="7">
    <location>
        <begin position="246"/>
        <end position="372"/>
    </location>
</feature>
<dbReference type="InterPro" id="IPR011079">
    <property type="entry name" value="Ala_racemase_C"/>
</dbReference>
<dbReference type="PANTHER" id="PTHR30511">
    <property type="entry name" value="ALANINE RACEMASE"/>
    <property type="match status" value="1"/>
</dbReference>
<evidence type="ECO:0000256" key="5">
    <source>
        <dbReference type="PIRSR" id="PIRSR600821-50"/>
    </source>
</evidence>
<evidence type="ECO:0000256" key="4">
    <source>
        <dbReference type="HAMAP-Rule" id="MF_01201"/>
    </source>
</evidence>
<dbReference type="InterPro" id="IPR009006">
    <property type="entry name" value="Ala_racemase/Decarboxylase_C"/>
</dbReference>
<evidence type="ECO:0000313" key="9">
    <source>
        <dbReference type="Proteomes" id="UP000050517"/>
    </source>
</evidence>
<dbReference type="SUPFAM" id="SSF50621">
    <property type="entry name" value="Alanine racemase C-terminal domain-like"/>
    <property type="match status" value="1"/>
</dbReference>
<dbReference type="InterPro" id="IPR001608">
    <property type="entry name" value="Ala_racemase_N"/>
</dbReference>
<evidence type="ECO:0000256" key="2">
    <source>
        <dbReference type="ARBA" id="ARBA00022898"/>
    </source>
</evidence>
<dbReference type="EMBL" id="LKST01000002">
    <property type="protein sequence ID" value="KQB84247.1"/>
    <property type="molecule type" value="Genomic_DNA"/>
</dbReference>
<evidence type="ECO:0000259" key="7">
    <source>
        <dbReference type="SMART" id="SM01005"/>
    </source>
</evidence>
<proteinExistence type="inferred from homology"/>
<dbReference type="Gene3D" id="2.40.37.10">
    <property type="entry name" value="Lyase, Ornithine Decarboxylase, Chain A, domain 1"/>
    <property type="match status" value="1"/>
</dbReference>
<dbReference type="STRING" id="1544416.Cocul_01044"/>
<dbReference type="SMART" id="SM01005">
    <property type="entry name" value="Ala_racemase_C"/>
    <property type="match status" value="1"/>
</dbReference>
<dbReference type="CDD" id="cd00430">
    <property type="entry name" value="PLPDE_III_AR"/>
    <property type="match status" value="1"/>
</dbReference>
<dbReference type="SUPFAM" id="SSF51419">
    <property type="entry name" value="PLP-binding barrel"/>
    <property type="match status" value="1"/>
</dbReference>
<dbReference type="EC" id="5.1.1.1" evidence="4"/>
<comment type="similarity">
    <text evidence="4">Belongs to the alanine racemase family.</text>
</comment>
<dbReference type="Pfam" id="PF01168">
    <property type="entry name" value="Ala_racemase_N"/>
    <property type="match status" value="1"/>
</dbReference>
<reference evidence="8 9" key="1">
    <citation type="submission" date="2015-10" db="EMBL/GenBank/DDBJ databases">
        <title>Corynebacteirum lowii and Corynebacterium oculi species nova, derived from human clinical disease and and emended description of Corynebacterium mastiditis.</title>
        <authorList>
            <person name="Bernard K."/>
            <person name="Pacheco A.L."/>
            <person name="Mcdougall C."/>
            <person name="Burtx T."/>
            <person name="Weibe D."/>
            <person name="Tyler S."/>
            <person name="Olson A.B."/>
            <person name="Cnockaert M."/>
            <person name="Eguchi H."/>
            <person name="Kuwahara T."/>
            <person name="Nakayama-Imaohji H."/>
            <person name="Boudewijins M."/>
            <person name="Van Hoecke F."/>
            <person name="Bernier A.-M."/>
            <person name="Vandamme P."/>
        </authorList>
    </citation>
    <scope>NUCLEOTIDE SEQUENCE [LARGE SCALE GENOMIC DNA]</scope>
    <source>
        <strain evidence="8 9">NML 130210</strain>
    </source>
</reference>
<evidence type="ECO:0000313" key="8">
    <source>
        <dbReference type="EMBL" id="KQB84247.1"/>
    </source>
</evidence>
<comment type="catalytic activity">
    <reaction evidence="4">
        <text>L-alanine = D-alanine</text>
        <dbReference type="Rhea" id="RHEA:20249"/>
        <dbReference type="ChEBI" id="CHEBI:57416"/>
        <dbReference type="ChEBI" id="CHEBI:57972"/>
        <dbReference type="EC" id="5.1.1.1"/>
    </reaction>
</comment>
<comment type="function">
    <text evidence="4">Catalyzes the interconversion of L-alanine and D-alanine. May also act on other amino acids.</text>
</comment>
<dbReference type="UniPathway" id="UPA00042">
    <property type="reaction ID" value="UER00497"/>
</dbReference>
<feature type="active site" description="Proton acceptor; specific for D-alanine" evidence="4">
    <location>
        <position position="34"/>
    </location>
</feature>
<name>A0A0Q0Z492_9CORY</name>
<dbReference type="OrthoDB" id="9813814at2"/>
<feature type="modified residue" description="N6-(pyridoxal phosphate)lysine" evidence="4 5">
    <location>
        <position position="34"/>
    </location>
</feature>
<dbReference type="HAMAP" id="MF_01201">
    <property type="entry name" value="Ala_racemase"/>
    <property type="match status" value="1"/>
</dbReference>
<organism evidence="8 9">
    <name type="scientific">Corynebacterium oculi</name>
    <dbReference type="NCBI Taxonomy" id="1544416"/>
    <lineage>
        <taxon>Bacteria</taxon>
        <taxon>Bacillati</taxon>
        <taxon>Actinomycetota</taxon>
        <taxon>Actinomycetes</taxon>
        <taxon>Mycobacteriales</taxon>
        <taxon>Corynebacteriaceae</taxon>
        <taxon>Corynebacterium</taxon>
    </lineage>
</organism>
<sequence>MDLLTARIDLGAIAHNTREIARRVAPARLMAVVKADAYNHGAVEAARTAVANGAQELGVATLAEALYLRDRGITAPITAWLWSPGQDISEPLRQGVRLAVTSPEHARVLIDAAQALAACPDRPGTPPYEATVKVETGMHRSGVDPQDWREVFGLLASSPLVRVTGLMSHLACADEPENPATEEQAAQFRRAIACARECGLEVPVNHLCNSPGALTRPDLHHEMVRVGVALYGLEPIAGREHGLIPAMTWLARVLLVKPMRVGEATSYGLTWRAPSDGWMAVIPAGYADGLPRAAQGHLEVTVGEHRYPQVGRVCMDQCLVWLGNNAHGVTPGDEAVIFGRGGMSATELARRSGTINYEVVCAPRGRTRRVHVAEGA</sequence>
<comment type="cofactor">
    <cofactor evidence="1 4 5">
        <name>pyridoxal 5'-phosphate</name>
        <dbReference type="ChEBI" id="CHEBI:597326"/>
    </cofactor>
</comment>
<dbReference type="InterPro" id="IPR000821">
    <property type="entry name" value="Ala_racemase"/>
</dbReference>
<feature type="binding site" evidence="4 6">
    <location>
        <position position="315"/>
    </location>
    <ligand>
        <name>substrate</name>
    </ligand>
</feature>
<dbReference type="Proteomes" id="UP000050517">
    <property type="component" value="Unassembled WGS sequence"/>
</dbReference>
<comment type="caution">
    <text evidence="8">The sequence shown here is derived from an EMBL/GenBank/DDBJ whole genome shotgun (WGS) entry which is preliminary data.</text>
</comment>
<feature type="active site" description="Proton acceptor; specific for L-alanine" evidence="4">
    <location>
        <position position="267"/>
    </location>
</feature>
<accession>A0A0Q0Z492</accession>
<dbReference type="FunFam" id="3.20.20.10:FF:000002">
    <property type="entry name" value="Alanine racemase"/>
    <property type="match status" value="1"/>
</dbReference>
<keyword evidence="9" id="KW-1185">Reference proteome</keyword>
<dbReference type="Pfam" id="PF00842">
    <property type="entry name" value="Ala_racemase_C"/>
    <property type="match status" value="1"/>
</dbReference>
<protein>
    <recommendedName>
        <fullName evidence="4">Alanine racemase</fullName>
        <ecNumber evidence="4">5.1.1.1</ecNumber>
    </recommendedName>
</protein>
<dbReference type="PATRIC" id="fig|1544416.3.peg.1049"/>
<dbReference type="PRINTS" id="PR00992">
    <property type="entry name" value="ALARACEMASE"/>
</dbReference>
<comment type="pathway">
    <text evidence="4">Amino-acid biosynthesis; D-alanine biosynthesis; D-alanine from L-alanine: step 1/1.</text>
</comment>
<dbReference type="Gene3D" id="3.20.20.10">
    <property type="entry name" value="Alanine racemase"/>
    <property type="match status" value="1"/>
</dbReference>
<dbReference type="InterPro" id="IPR029066">
    <property type="entry name" value="PLP-binding_barrel"/>
</dbReference>
<evidence type="ECO:0000256" key="1">
    <source>
        <dbReference type="ARBA" id="ARBA00001933"/>
    </source>
</evidence>
<evidence type="ECO:0000256" key="3">
    <source>
        <dbReference type="ARBA" id="ARBA00023235"/>
    </source>
</evidence>
<dbReference type="GO" id="GO:0005829">
    <property type="term" value="C:cytosol"/>
    <property type="evidence" value="ECO:0007669"/>
    <property type="project" value="TreeGrafter"/>
</dbReference>
<evidence type="ECO:0000256" key="6">
    <source>
        <dbReference type="PIRSR" id="PIRSR600821-52"/>
    </source>
</evidence>
<dbReference type="AlphaFoldDB" id="A0A0Q0Z492"/>